<accession>A0A6B9ZEM0</accession>
<evidence type="ECO:0000259" key="2">
    <source>
        <dbReference type="PROSITE" id="PS50109"/>
    </source>
</evidence>
<dbReference type="PANTHER" id="PTHR43547">
    <property type="entry name" value="TWO-COMPONENT HISTIDINE KINASE"/>
    <property type="match status" value="1"/>
</dbReference>
<dbReference type="InterPro" id="IPR003594">
    <property type="entry name" value="HATPase_dom"/>
</dbReference>
<keyword evidence="3" id="KW-0418">Kinase</keyword>
<dbReference type="KEGG" id="chih:GWR21_14800"/>
<organism evidence="3 4">
    <name type="scientific">Chitinophaga agri</name>
    <dbReference type="NCBI Taxonomy" id="2703787"/>
    <lineage>
        <taxon>Bacteria</taxon>
        <taxon>Pseudomonadati</taxon>
        <taxon>Bacteroidota</taxon>
        <taxon>Chitinophagia</taxon>
        <taxon>Chitinophagales</taxon>
        <taxon>Chitinophagaceae</taxon>
        <taxon>Chitinophaga</taxon>
    </lineage>
</organism>
<dbReference type="EMBL" id="CP048113">
    <property type="protein sequence ID" value="QHS60818.1"/>
    <property type="molecule type" value="Genomic_DNA"/>
</dbReference>
<dbReference type="Gene3D" id="3.30.565.10">
    <property type="entry name" value="Histidine kinase-like ATPase, C-terminal domain"/>
    <property type="match status" value="1"/>
</dbReference>
<keyword evidence="3" id="KW-0808">Transferase</keyword>
<dbReference type="GO" id="GO:0000155">
    <property type="term" value="F:phosphorelay sensor kinase activity"/>
    <property type="evidence" value="ECO:0007669"/>
    <property type="project" value="TreeGrafter"/>
</dbReference>
<evidence type="ECO:0000313" key="3">
    <source>
        <dbReference type="EMBL" id="QHS60818.1"/>
    </source>
</evidence>
<dbReference type="InterPro" id="IPR005467">
    <property type="entry name" value="His_kinase_dom"/>
</dbReference>
<gene>
    <name evidence="3" type="ORF">GWR21_14800</name>
</gene>
<dbReference type="PROSITE" id="PS50109">
    <property type="entry name" value="HIS_KIN"/>
    <property type="match status" value="1"/>
</dbReference>
<sequence>MKNTKEKLTQKVKFPFCLSDDEILNPMQVFYSFCDSSDLRTETHRLDRVLEAISRSGYESNKLCYQLVDTEYRRLIEAAFLLTNRKTMEEISMERFLGLFAHEVKTQIGGATLAVEALIEKVDSFSSHSSNIAYYLSSLKAIHFNINQIMSNMITTVQFNEDGFALRTDNQQFEVGGFIDECTVPYYLMNETMNKNLIVKQDELQHRTIITDKIKLRQIIQNLLSNAYRYSTGKDIQLVVTTFAEYITFSVISLGHTIPPDEIKDILRLFYKVKPGGAGDGIGLYLCQIYVESLNGNIKITSSKGITSFTISIPCEKYADLSH</sequence>
<dbReference type="InterPro" id="IPR036890">
    <property type="entry name" value="HATPase_C_sf"/>
</dbReference>
<dbReference type="SMART" id="SM00387">
    <property type="entry name" value="HATPase_c"/>
    <property type="match status" value="1"/>
</dbReference>
<feature type="domain" description="Histidine kinase" evidence="2">
    <location>
        <begin position="99"/>
        <end position="317"/>
    </location>
</feature>
<evidence type="ECO:0000256" key="1">
    <source>
        <dbReference type="ARBA" id="ARBA00022553"/>
    </source>
</evidence>
<dbReference type="SUPFAM" id="SSF55874">
    <property type="entry name" value="ATPase domain of HSP90 chaperone/DNA topoisomerase II/histidine kinase"/>
    <property type="match status" value="1"/>
</dbReference>
<dbReference type="Proteomes" id="UP000476411">
    <property type="component" value="Chromosome"/>
</dbReference>
<protein>
    <submittedName>
        <fullName evidence="3">HAMP domain-containing histidine kinase</fullName>
    </submittedName>
</protein>
<dbReference type="AlphaFoldDB" id="A0A6B9ZEM0"/>
<reference evidence="3 4" key="1">
    <citation type="submission" date="2020-01" db="EMBL/GenBank/DDBJ databases">
        <title>Complete genome sequence of Chitinophaga sp. H33E-04 isolated from quinoa roots.</title>
        <authorList>
            <person name="Weon H.-Y."/>
            <person name="Lee S.A."/>
        </authorList>
    </citation>
    <scope>NUCLEOTIDE SEQUENCE [LARGE SCALE GENOMIC DNA]</scope>
    <source>
        <strain evidence="3 4">H33E-04</strain>
    </source>
</reference>
<dbReference type="PANTHER" id="PTHR43547:SF2">
    <property type="entry name" value="HYBRID SIGNAL TRANSDUCTION HISTIDINE KINASE C"/>
    <property type="match status" value="1"/>
</dbReference>
<proteinExistence type="predicted"/>
<keyword evidence="1" id="KW-0597">Phosphoprotein</keyword>
<evidence type="ECO:0000313" key="4">
    <source>
        <dbReference type="Proteomes" id="UP000476411"/>
    </source>
</evidence>
<dbReference type="RefSeq" id="WP_162332503.1">
    <property type="nucleotide sequence ID" value="NZ_CP048113.1"/>
</dbReference>
<name>A0A6B9ZEM0_9BACT</name>
<dbReference type="Pfam" id="PF02518">
    <property type="entry name" value="HATPase_c"/>
    <property type="match status" value="1"/>
</dbReference>
<keyword evidence="4" id="KW-1185">Reference proteome</keyword>